<protein>
    <submittedName>
        <fullName evidence="3">Transketolase</fullName>
    </submittedName>
</protein>
<dbReference type="Proteomes" id="UP000298491">
    <property type="component" value="Unassembled WGS sequence"/>
</dbReference>
<gene>
    <name evidence="3" type="ORF">C9F09_06940</name>
</gene>
<keyword evidence="1" id="KW-0786">Thiamine pyrophosphate</keyword>
<dbReference type="InterPro" id="IPR009014">
    <property type="entry name" value="Transketo_C/PFOR_II"/>
</dbReference>
<dbReference type="Gene3D" id="3.40.50.920">
    <property type="match status" value="1"/>
</dbReference>
<reference evidence="3 4" key="1">
    <citation type="submission" date="2018-03" db="EMBL/GenBank/DDBJ databases">
        <title>Non-Typhoidal Salmonella genome sequencing and assembly.</title>
        <authorList>
            <person name="Matchawe C."/>
        </authorList>
    </citation>
    <scope>NUCLEOTIDE SEQUENCE [LARGE SCALE GENOMIC DNA]</scope>
    <source>
        <strain evidence="3 4">35dea</strain>
    </source>
</reference>
<evidence type="ECO:0000313" key="3">
    <source>
        <dbReference type="EMBL" id="TGC97176.1"/>
    </source>
</evidence>
<organism evidence="3 4">
    <name type="scientific">Salmonella enterica subsp. enterica serovar Wilhelmsburg</name>
    <dbReference type="NCBI Taxonomy" id="1960126"/>
    <lineage>
        <taxon>Bacteria</taxon>
        <taxon>Pseudomonadati</taxon>
        <taxon>Pseudomonadota</taxon>
        <taxon>Gammaproteobacteria</taxon>
        <taxon>Enterobacterales</taxon>
        <taxon>Enterobacteriaceae</taxon>
        <taxon>Salmonella</taxon>
    </lineage>
</organism>
<dbReference type="InterPro" id="IPR051157">
    <property type="entry name" value="PDH/Transketolase"/>
</dbReference>
<proteinExistence type="predicted"/>
<name>A0A659R5B8_SALET</name>
<feature type="non-terminal residue" evidence="3">
    <location>
        <position position="157"/>
    </location>
</feature>
<dbReference type="Pfam" id="PF02780">
    <property type="entry name" value="Transketolase_C"/>
    <property type="match status" value="1"/>
</dbReference>
<evidence type="ECO:0000313" key="4">
    <source>
        <dbReference type="Proteomes" id="UP000298491"/>
    </source>
</evidence>
<dbReference type="PANTHER" id="PTHR43825">
    <property type="entry name" value="PYRUVATE DEHYDROGENASE E1 COMPONENT"/>
    <property type="match status" value="1"/>
</dbReference>
<accession>A0A659R5B8</accession>
<evidence type="ECO:0000256" key="1">
    <source>
        <dbReference type="ARBA" id="ARBA00023052"/>
    </source>
</evidence>
<feature type="non-terminal residue" evidence="3">
    <location>
        <position position="1"/>
    </location>
</feature>
<evidence type="ECO:0000259" key="2">
    <source>
        <dbReference type="Pfam" id="PF02780"/>
    </source>
</evidence>
<dbReference type="PANTHER" id="PTHR43825:SF1">
    <property type="entry name" value="TRANSKETOLASE-LIKE PYRIMIDINE-BINDING DOMAIN-CONTAINING PROTEIN"/>
    <property type="match status" value="1"/>
</dbReference>
<comment type="caution">
    <text evidence="3">The sequence shown here is derived from an EMBL/GenBank/DDBJ whole genome shotgun (WGS) entry which is preliminary data.</text>
</comment>
<dbReference type="EMBL" id="PYKB01000518">
    <property type="protein sequence ID" value="TGC97176.1"/>
    <property type="molecule type" value="Genomic_DNA"/>
</dbReference>
<feature type="domain" description="Transketolase C-terminal" evidence="2">
    <location>
        <begin position="63"/>
        <end position="149"/>
    </location>
</feature>
<dbReference type="SUPFAM" id="SSF52922">
    <property type="entry name" value="TK C-terminal domain-like"/>
    <property type="match status" value="1"/>
</dbReference>
<dbReference type="AlphaFoldDB" id="A0A659R5B8"/>
<sequence>PAPAARARRRGLPGRGLGAPCAAPAIEQAAPAIADPPGPVYMRLLRGKVPLVLDKYDYQFELGKAKLLEDGNDVLIISSGLMTMRALEAVEKLRADNISVAVLHVPTIKPLDEKAIIEQASKPGRLVMTAENHTSVGGVGEAVAALLMRKGGRCGGG</sequence>
<dbReference type="InterPro" id="IPR033248">
    <property type="entry name" value="Transketolase_C"/>
</dbReference>